<dbReference type="Proteomes" id="UP000598360">
    <property type="component" value="Unassembled WGS sequence"/>
</dbReference>
<proteinExistence type="predicted"/>
<evidence type="ECO:0000313" key="3">
    <source>
        <dbReference type="EMBL" id="MBE9373313.1"/>
    </source>
</evidence>
<dbReference type="PANTHER" id="PTHR37042:SF4">
    <property type="entry name" value="OUTER MEMBRANE PROTEIN RV1973"/>
    <property type="match status" value="1"/>
</dbReference>
<accession>A0A929G074</accession>
<reference evidence="3" key="1">
    <citation type="submission" date="2020-10" db="EMBL/GenBank/DDBJ databases">
        <title>Diversity and distribution of actinomycetes associated with coral in the coast of Hainan.</title>
        <authorList>
            <person name="Li F."/>
        </authorList>
    </citation>
    <scope>NUCLEOTIDE SEQUENCE</scope>
    <source>
        <strain evidence="3">HNM0983</strain>
    </source>
</reference>
<dbReference type="PANTHER" id="PTHR37042">
    <property type="entry name" value="OUTER MEMBRANE PROTEIN RV1973"/>
    <property type="match status" value="1"/>
</dbReference>
<keyword evidence="4" id="KW-1185">Reference proteome</keyword>
<evidence type="ECO:0000256" key="1">
    <source>
        <dbReference type="ARBA" id="ARBA00004370"/>
    </source>
</evidence>
<dbReference type="AlphaFoldDB" id="A0A929G074"/>
<dbReference type="EMBL" id="JADEYC010000005">
    <property type="protein sequence ID" value="MBE9373313.1"/>
    <property type="molecule type" value="Genomic_DNA"/>
</dbReference>
<organism evidence="3 4">
    <name type="scientific">Saccharopolyspora montiporae</name>
    <dbReference type="NCBI Taxonomy" id="2781240"/>
    <lineage>
        <taxon>Bacteria</taxon>
        <taxon>Bacillati</taxon>
        <taxon>Actinomycetota</taxon>
        <taxon>Actinomycetes</taxon>
        <taxon>Pseudonocardiales</taxon>
        <taxon>Pseudonocardiaceae</taxon>
        <taxon>Saccharopolyspora</taxon>
    </lineage>
</organism>
<evidence type="ECO:0008006" key="5">
    <source>
        <dbReference type="Google" id="ProtNLM"/>
    </source>
</evidence>
<comment type="caution">
    <text evidence="3">The sequence shown here is derived from an EMBL/GenBank/DDBJ whole genome shotgun (WGS) entry which is preliminary data.</text>
</comment>
<evidence type="ECO:0000256" key="2">
    <source>
        <dbReference type="ARBA" id="ARBA00023136"/>
    </source>
</evidence>
<sequence>MRLAARALAAVGRLRRAPAAMLARVGRVPARRRRVVLLATAALTLVSVLAAAVLVVAGHRAQAITEARSEAVAQARLRVAEVLSYRADTIDGDIDRARKHTAGSFAQYYVPFAQRTIAPAVRKQGTSSVAVVSRAAPVSTTPDSVVVLVFIDQQTSSEQAPQARGTSSTARVTMTRIAGQWLISELTPTST</sequence>
<evidence type="ECO:0000313" key="4">
    <source>
        <dbReference type="Proteomes" id="UP000598360"/>
    </source>
</evidence>
<dbReference type="RefSeq" id="WP_193926770.1">
    <property type="nucleotide sequence ID" value="NZ_JADEYC010000005.1"/>
</dbReference>
<protein>
    <recommendedName>
        <fullName evidence="5">Mce-associated membrane protein</fullName>
    </recommendedName>
</protein>
<keyword evidence="2" id="KW-0472">Membrane</keyword>
<gene>
    <name evidence="3" type="ORF">IQ251_02525</name>
</gene>
<comment type="subcellular location">
    <subcellularLocation>
        <location evidence="1">Membrane</location>
    </subcellularLocation>
</comment>
<dbReference type="GO" id="GO:0016020">
    <property type="term" value="C:membrane"/>
    <property type="evidence" value="ECO:0007669"/>
    <property type="project" value="UniProtKB-SubCell"/>
</dbReference>
<name>A0A929G074_9PSEU</name>